<dbReference type="RefSeq" id="WP_259542424.1">
    <property type="nucleotide sequence ID" value="NZ_JANLCJ010000033.1"/>
</dbReference>
<dbReference type="EMBL" id="JANLCJ010000033">
    <property type="protein sequence ID" value="MCS5736465.1"/>
    <property type="molecule type" value="Genomic_DNA"/>
</dbReference>
<dbReference type="Proteomes" id="UP001165586">
    <property type="component" value="Unassembled WGS sequence"/>
</dbReference>
<reference evidence="2" key="1">
    <citation type="submission" date="2022-08" db="EMBL/GenBank/DDBJ databases">
        <authorList>
            <person name="Deng Y."/>
            <person name="Han X.-F."/>
            <person name="Zhang Y.-Q."/>
        </authorList>
    </citation>
    <scope>NUCLEOTIDE SEQUENCE</scope>
    <source>
        <strain evidence="2">CPCC 203386</strain>
    </source>
</reference>
<feature type="region of interest" description="Disordered" evidence="1">
    <location>
        <begin position="1"/>
        <end position="63"/>
    </location>
</feature>
<sequence>MTIEQGSDYLLSPDAFDENGNRRPGNFKAALEDDPIEDGRNLRTGKFLPGNKCSPGRPKGSRNKMTQQFLDRVAGRTEDGLSMEEILMDMAQDPQCAPDLRFKAAKTILELTLPKAASIEVTMEETKLTKDQIDARLGELLAKGLGISE</sequence>
<keyword evidence="3" id="KW-1185">Reference proteome</keyword>
<accession>A0ABT2H928</accession>
<evidence type="ECO:0000256" key="1">
    <source>
        <dbReference type="SAM" id="MobiDB-lite"/>
    </source>
</evidence>
<organism evidence="2 3">
    <name type="scientific">Herbiconiux daphne</name>
    <dbReference type="NCBI Taxonomy" id="2970914"/>
    <lineage>
        <taxon>Bacteria</taxon>
        <taxon>Bacillati</taxon>
        <taxon>Actinomycetota</taxon>
        <taxon>Actinomycetes</taxon>
        <taxon>Micrococcales</taxon>
        <taxon>Microbacteriaceae</taxon>
        <taxon>Herbiconiux</taxon>
    </lineage>
</organism>
<protein>
    <recommendedName>
        <fullName evidence="4">DUF5681 domain-containing protein</fullName>
    </recommendedName>
</protein>
<evidence type="ECO:0008006" key="4">
    <source>
        <dbReference type="Google" id="ProtNLM"/>
    </source>
</evidence>
<name>A0ABT2H928_9MICO</name>
<evidence type="ECO:0000313" key="3">
    <source>
        <dbReference type="Proteomes" id="UP001165586"/>
    </source>
</evidence>
<comment type="caution">
    <text evidence="2">The sequence shown here is derived from an EMBL/GenBank/DDBJ whole genome shotgun (WGS) entry which is preliminary data.</text>
</comment>
<gene>
    <name evidence="2" type="ORF">N1032_22270</name>
</gene>
<proteinExistence type="predicted"/>
<evidence type="ECO:0000313" key="2">
    <source>
        <dbReference type="EMBL" id="MCS5736465.1"/>
    </source>
</evidence>